<dbReference type="Proteomes" id="UP000593564">
    <property type="component" value="Unassembled WGS sequence"/>
</dbReference>
<feature type="domain" description="DEAD/DEAH-box helicase" evidence="3">
    <location>
        <begin position="155"/>
        <end position="192"/>
    </location>
</feature>
<keyword evidence="2" id="KW-1133">Transmembrane helix</keyword>
<dbReference type="GO" id="GO:0005524">
    <property type="term" value="F:ATP binding"/>
    <property type="evidence" value="ECO:0007669"/>
    <property type="project" value="InterPro"/>
</dbReference>
<reference evidence="5 6" key="2">
    <citation type="submission" date="2020-07" db="EMBL/GenBank/DDBJ databases">
        <title>Genome assembly of wild tea tree DASZ reveals pedigree and selection history of tea varieties.</title>
        <authorList>
            <person name="Zhang W."/>
        </authorList>
    </citation>
    <scope>NUCLEOTIDE SEQUENCE [LARGE SCALE GENOMIC DNA]</scope>
    <source>
        <strain evidence="6">cv. G240</strain>
        <tissue evidence="5">Leaf</tissue>
    </source>
</reference>
<dbReference type="Pfam" id="PF00270">
    <property type="entry name" value="DEAD"/>
    <property type="match status" value="1"/>
</dbReference>
<dbReference type="Gene3D" id="3.40.50.920">
    <property type="match status" value="1"/>
</dbReference>
<dbReference type="SUPFAM" id="SSF52922">
    <property type="entry name" value="TK C-terminal domain-like"/>
    <property type="match status" value="1"/>
</dbReference>
<gene>
    <name evidence="5" type="ORF">HYC85_002778</name>
</gene>
<keyword evidence="1" id="KW-0201">Cytochrome c-type biogenesis</keyword>
<dbReference type="Gene3D" id="3.40.50.300">
    <property type="entry name" value="P-loop containing nucleotide triphosphate hydrolases"/>
    <property type="match status" value="1"/>
</dbReference>
<sequence length="293" mass="31873">MLKHSSVSPQEEGNPQYGICAIVLLAVEILAKEGISAEVINLRSIRPLDTATINASVQNTSRLVTVEEGCPQHGVGAEIWCSGKAFTTKRMQVLELVGKETMDLLITETGIEVHKKGAQAQDDEDQLFEEVTFDRCFYIYGGPEQLEITFFIFLIQARSIPPRLESKYILGAARTGSGKTLAFLIPAVEKLHQIRTEIIELQLPSFFNNFDPRAAAANFPSGVQAYLAGLTFALAASPCSTPVLATLLGYVAASKSLLSFRKFSAWINPMSGALLLGGGIYTLLDRLFPVTMA</sequence>
<dbReference type="EMBL" id="JACBKZ010000001">
    <property type="protein sequence ID" value="KAF5961569.1"/>
    <property type="molecule type" value="Genomic_DNA"/>
</dbReference>
<evidence type="ECO:0000256" key="1">
    <source>
        <dbReference type="ARBA" id="ARBA00022748"/>
    </source>
</evidence>
<feature type="transmembrane region" description="Helical" evidence="2">
    <location>
        <begin position="265"/>
        <end position="284"/>
    </location>
</feature>
<dbReference type="GO" id="GO:0003676">
    <property type="term" value="F:nucleic acid binding"/>
    <property type="evidence" value="ECO:0007669"/>
    <property type="project" value="InterPro"/>
</dbReference>
<evidence type="ECO:0000259" key="3">
    <source>
        <dbReference type="Pfam" id="PF00270"/>
    </source>
</evidence>
<feature type="domain" description="Transketolase C-terminal" evidence="4">
    <location>
        <begin position="21"/>
        <end position="99"/>
    </location>
</feature>
<dbReference type="AlphaFoldDB" id="A0A7J7I9G1"/>
<evidence type="ECO:0000313" key="6">
    <source>
        <dbReference type="Proteomes" id="UP000593564"/>
    </source>
</evidence>
<dbReference type="GO" id="GO:0017004">
    <property type="term" value="P:cytochrome complex assembly"/>
    <property type="evidence" value="ECO:0007669"/>
    <property type="project" value="UniProtKB-KW"/>
</dbReference>
<evidence type="ECO:0000256" key="2">
    <source>
        <dbReference type="SAM" id="Phobius"/>
    </source>
</evidence>
<dbReference type="InterPro" id="IPR011545">
    <property type="entry name" value="DEAD/DEAH_box_helicase_dom"/>
</dbReference>
<comment type="caution">
    <text evidence="5">The sequence shown here is derived from an EMBL/GenBank/DDBJ whole genome shotgun (WGS) entry which is preliminary data.</text>
</comment>
<keyword evidence="6" id="KW-1185">Reference proteome</keyword>
<dbReference type="SUPFAM" id="SSF52540">
    <property type="entry name" value="P-loop containing nucleoside triphosphate hydrolases"/>
    <property type="match status" value="1"/>
</dbReference>
<evidence type="ECO:0000259" key="4">
    <source>
        <dbReference type="Pfam" id="PF02780"/>
    </source>
</evidence>
<dbReference type="InterPro" id="IPR009014">
    <property type="entry name" value="Transketo_C/PFOR_II"/>
</dbReference>
<organism evidence="5 6">
    <name type="scientific">Camellia sinensis</name>
    <name type="common">Tea plant</name>
    <name type="synonym">Thea sinensis</name>
    <dbReference type="NCBI Taxonomy" id="4442"/>
    <lineage>
        <taxon>Eukaryota</taxon>
        <taxon>Viridiplantae</taxon>
        <taxon>Streptophyta</taxon>
        <taxon>Embryophyta</taxon>
        <taxon>Tracheophyta</taxon>
        <taxon>Spermatophyta</taxon>
        <taxon>Magnoliopsida</taxon>
        <taxon>eudicotyledons</taxon>
        <taxon>Gunneridae</taxon>
        <taxon>Pentapetalae</taxon>
        <taxon>asterids</taxon>
        <taxon>Ericales</taxon>
        <taxon>Theaceae</taxon>
        <taxon>Camellia</taxon>
    </lineage>
</organism>
<protein>
    <recommendedName>
        <fullName evidence="7">Cytochrome C biogenesis protein transmembrane domain-containing protein</fullName>
    </recommendedName>
</protein>
<dbReference type="InterPro" id="IPR033248">
    <property type="entry name" value="Transketolase_C"/>
</dbReference>
<dbReference type="PANTHER" id="PTHR31272">
    <property type="entry name" value="CYTOCHROME C-TYPE BIOGENESIS PROTEIN HI_1454-RELATED"/>
    <property type="match status" value="1"/>
</dbReference>
<accession>A0A7J7I9G1</accession>
<dbReference type="InterPro" id="IPR027417">
    <property type="entry name" value="P-loop_NTPase"/>
</dbReference>
<evidence type="ECO:0008006" key="7">
    <source>
        <dbReference type="Google" id="ProtNLM"/>
    </source>
</evidence>
<reference evidence="6" key="1">
    <citation type="journal article" date="2020" name="Nat. Commun.">
        <title>Genome assembly of wild tea tree DASZ reveals pedigree and selection history of tea varieties.</title>
        <authorList>
            <person name="Zhang W."/>
            <person name="Zhang Y."/>
            <person name="Qiu H."/>
            <person name="Guo Y."/>
            <person name="Wan H."/>
            <person name="Zhang X."/>
            <person name="Scossa F."/>
            <person name="Alseekh S."/>
            <person name="Zhang Q."/>
            <person name="Wang P."/>
            <person name="Xu L."/>
            <person name="Schmidt M.H."/>
            <person name="Jia X."/>
            <person name="Li D."/>
            <person name="Zhu A."/>
            <person name="Guo F."/>
            <person name="Chen W."/>
            <person name="Ni D."/>
            <person name="Usadel B."/>
            <person name="Fernie A.R."/>
            <person name="Wen W."/>
        </authorList>
    </citation>
    <scope>NUCLEOTIDE SEQUENCE [LARGE SCALE GENOMIC DNA]</scope>
    <source>
        <strain evidence="6">cv. G240</strain>
    </source>
</reference>
<dbReference type="PANTHER" id="PTHR31272:SF6">
    <property type="entry name" value="CYTOCHROME C-TYPE BIOGENESIS CCDA-LIKE CHLOROPLASTIC PROTEIN"/>
    <property type="match status" value="1"/>
</dbReference>
<keyword evidence="2" id="KW-0472">Membrane</keyword>
<feature type="transmembrane region" description="Helical" evidence="2">
    <location>
        <begin position="226"/>
        <end position="253"/>
    </location>
</feature>
<keyword evidence="2" id="KW-0812">Transmembrane</keyword>
<name>A0A7J7I9G1_CAMSI</name>
<evidence type="ECO:0000313" key="5">
    <source>
        <dbReference type="EMBL" id="KAF5961569.1"/>
    </source>
</evidence>
<dbReference type="InterPro" id="IPR051790">
    <property type="entry name" value="Cytochrome_c-biogenesis_DsbD"/>
</dbReference>
<proteinExistence type="predicted"/>
<dbReference type="Pfam" id="PF02780">
    <property type="entry name" value="Transketolase_C"/>
    <property type="match status" value="1"/>
</dbReference>